<dbReference type="InterPro" id="IPR043502">
    <property type="entry name" value="DNA/RNA_pol_sf"/>
</dbReference>
<evidence type="ECO:0000313" key="2">
    <source>
        <dbReference type="EMBL" id="CAH1273119.1"/>
    </source>
</evidence>
<dbReference type="Proteomes" id="UP000838412">
    <property type="component" value="Chromosome 9"/>
</dbReference>
<feature type="domain" description="Reverse transcriptase" evidence="1">
    <location>
        <begin position="341"/>
        <end position="613"/>
    </location>
</feature>
<gene>
    <name evidence="2" type="primary">Hypp5053</name>
    <name evidence="2" type="ORF">BLAG_LOCUS24549</name>
</gene>
<keyword evidence="3" id="KW-1185">Reference proteome</keyword>
<dbReference type="AlphaFoldDB" id="A0A8K0AFS9"/>
<dbReference type="SUPFAM" id="SSF56219">
    <property type="entry name" value="DNase I-like"/>
    <property type="match status" value="1"/>
</dbReference>
<dbReference type="InterPro" id="IPR000477">
    <property type="entry name" value="RT_dom"/>
</dbReference>
<dbReference type="OrthoDB" id="5983101at2759"/>
<dbReference type="PANTHER" id="PTHR33332">
    <property type="entry name" value="REVERSE TRANSCRIPTASE DOMAIN-CONTAINING PROTEIN"/>
    <property type="match status" value="1"/>
</dbReference>
<sequence>MIMGDFNLDLMKSTQASSSLEFLMNLYQLVPLIHQPTRITEDSATCIDNIFVSNPDRHKPSLSVAWGASDHNLILTCVKAGVEVGGARSCEYRSYKRYSQQAFIDSLKSVRWETVLDCVNVSDAWSAFKDIFIHVAEVHAPIQEKQVKEKRRSAPWLTDSVKNLMGQRDAARRKAIKTRDTKDWECYRSLRNQTTSTIRNAKKSHIASAIAEAEGNHSLMWKVINTFTGKTKSKCQVQKIQRHDESCTSEPTEMAEEFNQYFSSCATKLASDIPASDDDPLRHVPESTTTFCLHPVEETKVLSELLKLKTKKSTGLDKIPAKLLKDSAPVIVKPLTHIFNLSMSTGEVPNDWKMARVSPIHKAGKRDNVSNYRPVSVLNVASKVMERIVHNQISHFMDRNGLLTAHQSGFRKHHSTGTAVQKVVEDIKSAFNAHKVTVALFLDLRKAFDTVNHEILLGKLQKMGFDSGTAHWFRFYLTDRFQCVDIQNKQSALSRVTCGVPQGSVLGPLLFCIYMNDLPKVVRKCSIHMYADDTVIYYSASLLNECEDAVSEDMRRAANWFKENRLSLHPDKTKSMVFGLPQKLRHTGKSVSVTDGLNTFEQVDSFTYLGVTMDPSLQWAPHVEMITRKLLAGLGTLRRAKPFVTKGILQLMCRTLLYSHLDYCSTTWLSSLLNSNKSKMMQLNRLINRAARIITGSKLKGHKPIESLLAEAGMEPLTGRVKENTLVTVYKAVRNKAPPYLTQMFKWMSPPVLKVRTRAAAKQLADWDPHLLTIPQSNVQSFKGSLQFQGPTLWNELSVDRRRLTGLKAFKNGL</sequence>
<dbReference type="InterPro" id="IPR036691">
    <property type="entry name" value="Endo/exonu/phosph_ase_sf"/>
</dbReference>
<dbReference type="PROSITE" id="PS50878">
    <property type="entry name" value="RT_POL"/>
    <property type="match status" value="1"/>
</dbReference>
<dbReference type="Pfam" id="PF00078">
    <property type="entry name" value="RVT_1"/>
    <property type="match status" value="1"/>
</dbReference>
<dbReference type="CDD" id="cd01650">
    <property type="entry name" value="RT_nLTR_like"/>
    <property type="match status" value="1"/>
</dbReference>
<dbReference type="SUPFAM" id="SSF56672">
    <property type="entry name" value="DNA/RNA polymerases"/>
    <property type="match status" value="1"/>
</dbReference>
<dbReference type="EMBL" id="OV696694">
    <property type="protein sequence ID" value="CAH1273119.1"/>
    <property type="molecule type" value="Genomic_DNA"/>
</dbReference>
<evidence type="ECO:0000259" key="1">
    <source>
        <dbReference type="PROSITE" id="PS50878"/>
    </source>
</evidence>
<organism evidence="2 3">
    <name type="scientific">Branchiostoma lanceolatum</name>
    <name type="common">Common lancelet</name>
    <name type="synonym">Amphioxus lanceolatum</name>
    <dbReference type="NCBI Taxonomy" id="7740"/>
    <lineage>
        <taxon>Eukaryota</taxon>
        <taxon>Metazoa</taxon>
        <taxon>Chordata</taxon>
        <taxon>Cephalochordata</taxon>
        <taxon>Leptocardii</taxon>
        <taxon>Amphioxiformes</taxon>
        <taxon>Branchiostomatidae</taxon>
        <taxon>Branchiostoma</taxon>
    </lineage>
</organism>
<proteinExistence type="predicted"/>
<reference evidence="2" key="1">
    <citation type="submission" date="2022-01" db="EMBL/GenBank/DDBJ databases">
        <authorList>
            <person name="Braso-Vives M."/>
        </authorList>
    </citation>
    <scope>NUCLEOTIDE SEQUENCE</scope>
</reference>
<accession>A0A8K0AFS9</accession>
<evidence type="ECO:0000313" key="3">
    <source>
        <dbReference type="Proteomes" id="UP000838412"/>
    </source>
</evidence>
<name>A0A8K0AFS9_BRALA</name>
<protein>
    <submittedName>
        <fullName evidence="2">Hypp5053 protein</fullName>
    </submittedName>
</protein>